<accession>A0A5J4T9Y0</accession>
<dbReference type="Proteomes" id="UP000324800">
    <property type="component" value="Unassembled WGS sequence"/>
</dbReference>
<feature type="transmembrane region" description="Helical" evidence="1">
    <location>
        <begin position="140"/>
        <end position="157"/>
    </location>
</feature>
<evidence type="ECO:0000313" key="2">
    <source>
        <dbReference type="EMBL" id="KAA6354491.1"/>
    </source>
</evidence>
<comment type="caution">
    <text evidence="2">The sequence shown here is derived from an EMBL/GenBank/DDBJ whole genome shotgun (WGS) entry which is preliminary data.</text>
</comment>
<keyword evidence="1" id="KW-0812">Transmembrane</keyword>
<keyword evidence="1" id="KW-1133">Transmembrane helix</keyword>
<gene>
    <name evidence="2" type="ORF">EZS28_049982</name>
</gene>
<dbReference type="AlphaFoldDB" id="A0A5J4T9Y0"/>
<sequence>MKDQDAKSTTSSTVQNDSMPYTRFDLFFFFCLPYKQMGIKYSNAVSHQTQQLLASEAFIKHQVTFGAILAALLMNDRKMPTLIYKASSLLGIICVSPLNGLFIVYLSKPLVCIIPAAKKSINITYCGMKNISLFSADVRLAFWHLVEYILAGFFLRAKVWRKKQQYGVNIKKVQRNEIIIQ</sequence>
<evidence type="ECO:0000256" key="1">
    <source>
        <dbReference type="SAM" id="Phobius"/>
    </source>
</evidence>
<proteinExistence type="predicted"/>
<organism evidence="2 3">
    <name type="scientific">Streblomastix strix</name>
    <dbReference type="NCBI Taxonomy" id="222440"/>
    <lineage>
        <taxon>Eukaryota</taxon>
        <taxon>Metamonada</taxon>
        <taxon>Preaxostyla</taxon>
        <taxon>Oxymonadida</taxon>
        <taxon>Streblomastigidae</taxon>
        <taxon>Streblomastix</taxon>
    </lineage>
</organism>
<reference evidence="2 3" key="1">
    <citation type="submission" date="2019-03" db="EMBL/GenBank/DDBJ databases">
        <title>Single cell metagenomics reveals metabolic interactions within the superorganism composed of flagellate Streblomastix strix and complex community of Bacteroidetes bacteria on its surface.</title>
        <authorList>
            <person name="Treitli S.C."/>
            <person name="Kolisko M."/>
            <person name="Husnik F."/>
            <person name="Keeling P."/>
            <person name="Hampl V."/>
        </authorList>
    </citation>
    <scope>NUCLEOTIDE SEQUENCE [LARGE SCALE GENOMIC DNA]</scope>
    <source>
        <strain evidence="2">ST1C</strain>
    </source>
</reference>
<evidence type="ECO:0000313" key="3">
    <source>
        <dbReference type="Proteomes" id="UP000324800"/>
    </source>
</evidence>
<name>A0A5J4T9Y0_9EUKA</name>
<protein>
    <submittedName>
        <fullName evidence="2">Uncharacterized protein</fullName>
    </submittedName>
</protein>
<dbReference type="EMBL" id="SNRW01036228">
    <property type="protein sequence ID" value="KAA6354491.1"/>
    <property type="molecule type" value="Genomic_DNA"/>
</dbReference>
<keyword evidence="1" id="KW-0472">Membrane</keyword>
<feature type="transmembrane region" description="Helical" evidence="1">
    <location>
        <begin position="82"/>
        <end position="106"/>
    </location>
</feature>